<keyword evidence="2 3" id="KW-0378">Hydrolase</keyword>
<gene>
    <name evidence="3" type="ORF">G4Y79_14345</name>
</gene>
<dbReference type="RefSeq" id="WP_195168963.1">
    <property type="nucleotide sequence ID" value="NZ_CP062983.1"/>
</dbReference>
<proteinExistence type="inferred from homology"/>
<organism evidence="3 4">
    <name type="scientific">Phototrophicus methaneseepsis</name>
    <dbReference type="NCBI Taxonomy" id="2710758"/>
    <lineage>
        <taxon>Bacteria</taxon>
        <taxon>Bacillati</taxon>
        <taxon>Chloroflexota</taxon>
        <taxon>Candidatus Thermofontia</taxon>
        <taxon>Phototrophicales</taxon>
        <taxon>Phototrophicaceae</taxon>
        <taxon>Phototrophicus</taxon>
    </lineage>
</organism>
<dbReference type="PANTHER" id="PTHR11080">
    <property type="entry name" value="PYRAZINAMIDASE/NICOTINAMIDASE"/>
    <property type="match status" value="1"/>
</dbReference>
<protein>
    <submittedName>
        <fullName evidence="3">Cysteine hydrolase family protein</fullName>
    </submittedName>
</protein>
<keyword evidence="4" id="KW-1185">Reference proteome</keyword>
<reference evidence="3 4" key="1">
    <citation type="submission" date="2020-02" db="EMBL/GenBank/DDBJ databases">
        <authorList>
            <person name="Zheng R.K."/>
            <person name="Sun C.M."/>
        </authorList>
    </citation>
    <scope>NUCLEOTIDE SEQUENCE [LARGE SCALE GENOMIC DNA]</scope>
    <source>
        <strain evidence="4">rifampicinis</strain>
    </source>
</reference>
<dbReference type="Gene3D" id="3.40.50.850">
    <property type="entry name" value="Isochorismatase-like"/>
    <property type="match status" value="1"/>
</dbReference>
<evidence type="ECO:0000256" key="2">
    <source>
        <dbReference type="ARBA" id="ARBA00022801"/>
    </source>
</evidence>
<dbReference type="InterPro" id="IPR052347">
    <property type="entry name" value="Isochorismatase_Nicotinamidase"/>
</dbReference>
<dbReference type="SUPFAM" id="SSF52499">
    <property type="entry name" value="Isochorismatase-like hydrolases"/>
    <property type="match status" value="1"/>
</dbReference>
<dbReference type="GO" id="GO:0016787">
    <property type="term" value="F:hydrolase activity"/>
    <property type="evidence" value="ECO:0007669"/>
    <property type="project" value="UniProtKB-KW"/>
</dbReference>
<comment type="similarity">
    <text evidence="1">Belongs to the isochorismatase family.</text>
</comment>
<dbReference type="InterPro" id="IPR036380">
    <property type="entry name" value="Isochorismatase-like_sf"/>
</dbReference>
<evidence type="ECO:0000256" key="1">
    <source>
        <dbReference type="ARBA" id="ARBA00006336"/>
    </source>
</evidence>
<name>A0A7S8E5X6_9CHLR</name>
<dbReference type="Proteomes" id="UP000594468">
    <property type="component" value="Chromosome"/>
</dbReference>
<evidence type="ECO:0000313" key="3">
    <source>
        <dbReference type="EMBL" id="QPC80888.1"/>
    </source>
</evidence>
<sequence length="305" mass="34355">MNLPQFYDPNAVGTIYTARTNTAIDAGHALNLSPASEDTHRTALLLVDMQVDFVHEDGALSVPGAVADARRTTEWLYRHVDRVTTVMASLDSHIPLQIFSPAWWVDEEGNHPQPYTVIPGETVQAGKWQPLYETDWSKQYVEQLEQQAKKQLMIWPYHTLIGTIGQTLTPALYEAIAYHTGARRAQPIFINKGTIAKTENYSIFEPEVKDDTRPNGGVDIDRLDLLADYDEIYIAGEAKSHCVLETVTSIMRYYHDQPEVISKFRILTDAMSSVAHPEIDFEALATETFEEYAHQGLVLTSTEET</sequence>
<dbReference type="PANTHER" id="PTHR11080:SF2">
    <property type="entry name" value="LD05707P"/>
    <property type="match status" value="1"/>
</dbReference>
<dbReference type="EMBL" id="CP062983">
    <property type="protein sequence ID" value="QPC80888.1"/>
    <property type="molecule type" value="Genomic_DNA"/>
</dbReference>
<dbReference type="AlphaFoldDB" id="A0A7S8E5X6"/>
<evidence type="ECO:0000313" key="4">
    <source>
        <dbReference type="Proteomes" id="UP000594468"/>
    </source>
</evidence>
<accession>A0A7S8E5X6</accession>
<dbReference type="KEGG" id="pmet:G4Y79_14345"/>